<evidence type="ECO:0000259" key="1">
    <source>
        <dbReference type="Pfam" id="PF12319"/>
    </source>
</evidence>
<feature type="domain" description="Tryptophan/threonine-rich plasmodium antigen C-terminal" evidence="1">
    <location>
        <begin position="46"/>
        <end position="87"/>
    </location>
</feature>
<reference evidence="2" key="2">
    <citation type="submission" date="2016-05" db="EMBL/GenBank/DDBJ databases">
        <authorList>
            <person name="Lavstsen T."/>
            <person name="Jespersen J.S."/>
        </authorList>
    </citation>
    <scope>NUCLEOTIDE SEQUENCE [LARGE SCALE GENOMIC DNA]</scope>
</reference>
<evidence type="ECO:0000313" key="3">
    <source>
        <dbReference type="EMBL" id="SBS99111.1"/>
    </source>
</evidence>
<protein>
    <recommendedName>
        <fullName evidence="1">Tryptophan/threonine-rich plasmodium antigen C-terminal domain-containing protein</fullName>
    </recommendedName>
</protein>
<dbReference type="InterPro" id="IPR022089">
    <property type="entry name" value="Plasmodium-antigen_C"/>
</dbReference>
<dbReference type="Proteomes" id="UP000078560">
    <property type="component" value="Unassembled WGS sequence"/>
</dbReference>
<gene>
    <name evidence="3" type="ORF">POVCU1_050800</name>
    <name evidence="2" type="ORF">POVCU2_0051990</name>
</gene>
<reference evidence="4 5" key="1">
    <citation type="submission" date="2016-05" db="EMBL/GenBank/DDBJ databases">
        <authorList>
            <person name="Naeem Raeece"/>
        </authorList>
    </citation>
    <scope>NUCLEOTIDE SEQUENCE [LARGE SCALE GENOMIC DNA]</scope>
</reference>
<dbReference type="Pfam" id="PF12319">
    <property type="entry name" value="TryThrA_C"/>
    <property type="match status" value="1"/>
</dbReference>
<proteinExistence type="predicted"/>
<dbReference type="AlphaFoldDB" id="A0A1A8WAP0"/>
<accession>A0A1A8WAP0</accession>
<evidence type="ECO:0000313" key="2">
    <source>
        <dbReference type="EMBL" id="SBS89052.1"/>
    </source>
</evidence>
<name>A0A1A8WAP0_PLAOA</name>
<dbReference type="EMBL" id="FLQU01000675">
    <property type="protein sequence ID" value="SBS89052.1"/>
    <property type="molecule type" value="Genomic_DNA"/>
</dbReference>
<sequence>MVFSINITLFTLSCSIQYEKNSHENVPENGLDQEQESIELNEWNDEWNKWNENLEEEWNNFTISLQNGKKKTIEEEISYWDEWIEMM</sequence>
<dbReference type="EMBL" id="FLQV01001147">
    <property type="protein sequence ID" value="SBS99111.1"/>
    <property type="molecule type" value="Genomic_DNA"/>
</dbReference>
<dbReference type="Proteomes" id="UP000078546">
    <property type="component" value="Unassembled WGS sequence"/>
</dbReference>
<organism evidence="2 5">
    <name type="scientific">Plasmodium ovale curtisi</name>
    <dbReference type="NCBI Taxonomy" id="864141"/>
    <lineage>
        <taxon>Eukaryota</taxon>
        <taxon>Sar</taxon>
        <taxon>Alveolata</taxon>
        <taxon>Apicomplexa</taxon>
        <taxon>Aconoidasida</taxon>
        <taxon>Haemosporida</taxon>
        <taxon>Plasmodiidae</taxon>
        <taxon>Plasmodium</taxon>
        <taxon>Plasmodium (Plasmodium)</taxon>
    </lineage>
</organism>
<evidence type="ECO:0000313" key="4">
    <source>
        <dbReference type="Proteomes" id="UP000078546"/>
    </source>
</evidence>
<evidence type="ECO:0000313" key="5">
    <source>
        <dbReference type="Proteomes" id="UP000078560"/>
    </source>
</evidence>